<evidence type="ECO:0000313" key="1">
    <source>
        <dbReference type="EMBL" id="KAF8410611.1"/>
    </source>
</evidence>
<proteinExistence type="predicted"/>
<organism evidence="1 2">
    <name type="scientific">Tetracentron sinense</name>
    <name type="common">Spur-leaf</name>
    <dbReference type="NCBI Taxonomy" id="13715"/>
    <lineage>
        <taxon>Eukaryota</taxon>
        <taxon>Viridiplantae</taxon>
        <taxon>Streptophyta</taxon>
        <taxon>Embryophyta</taxon>
        <taxon>Tracheophyta</taxon>
        <taxon>Spermatophyta</taxon>
        <taxon>Magnoliopsida</taxon>
        <taxon>Trochodendrales</taxon>
        <taxon>Trochodendraceae</taxon>
        <taxon>Tetracentron</taxon>
    </lineage>
</organism>
<dbReference type="Proteomes" id="UP000655225">
    <property type="component" value="Unassembled WGS sequence"/>
</dbReference>
<dbReference type="EMBL" id="JABCRI010000002">
    <property type="protein sequence ID" value="KAF8410611.1"/>
    <property type="molecule type" value="Genomic_DNA"/>
</dbReference>
<name>A0A835DP23_TETSI</name>
<dbReference type="InterPro" id="IPR012337">
    <property type="entry name" value="RNaseH-like_sf"/>
</dbReference>
<accession>A0A835DP23</accession>
<keyword evidence="2" id="KW-1185">Reference proteome</keyword>
<reference evidence="1 2" key="1">
    <citation type="submission" date="2020-04" db="EMBL/GenBank/DDBJ databases">
        <title>Plant Genome Project.</title>
        <authorList>
            <person name="Zhang R.-G."/>
        </authorList>
    </citation>
    <scope>NUCLEOTIDE SEQUENCE [LARGE SCALE GENOMIC DNA]</scope>
    <source>
        <strain evidence="1">YNK0</strain>
        <tissue evidence="1">Leaf</tissue>
    </source>
</reference>
<protein>
    <submittedName>
        <fullName evidence="1">Uncharacterized protein</fullName>
    </submittedName>
</protein>
<dbReference type="AlphaFoldDB" id="A0A835DP23"/>
<gene>
    <name evidence="1" type="ORF">HHK36_003143</name>
</gene>
<sequence length="201" mass="23694">METVLSTTFWNNIIYAMKITAPLMRVLRLVDGEKKPPTGYIYEAIDRAKEAIKEAMGGQRNERRYKPIWNIIDKRWDVQLYQPLHAARYIINPEFYYNNQDIELCEEGSIDPIILRDIDECNEWFIGSMQELVHEDDDLTWDQVVEASKEMNSAPDKLGPALIGKGEVQVEAREEWLKKNHHLRQMKQMTKNYTLMRIMMA</sequence>
<evidence type="ECO:0000313" key="2">
    <source>
        <dbReference type="Proteomes" id="UP000655225"/>
    </source>
</evidence>
<comment type="caution">
    <text evidence="1">The sequence shown here is derived from an EMBL/GenBank/DDBJ whole genome shotgun (WGS) entry which is preliminary data.</text>
</comment>
<dbReference type="OrthoDB" id="2012664at2759"/>
<dbReference type="SUPFAM" id="SSF53098">
    <property type="entry name" value="Ribonuclease H-like"/>
    <property type="match status" value="1"/>
</dbReference>